<comment type="caution">
    <text evidence="1">The sequence shown here is derived from an EMBL/GenBank/DDBJ whole genome shotgun (WGS) entry which is preliminary data.</text>
</comment>
<dbReference type="InterPro" id="IPR015943">
    <property type="entry name" value="WD40/YVTN_repeat-like_dom_sf"/>
</dbReference>
<reference evidence="1" key="1">
    <citation type="journal article" date="2015" name="Nature">
        <title>Complex archaea that bridge the gap between prokaryotes and eukaryotes.</title>
        <authorList>
            <person name="Spang A."/>
            <person name="Saw J.H."/>
            <person name="Jorgensen S.L."/>
            <person name="Zaremba-Niedzwiedzka K."/>
            <person name="Martijn J."/>
            <person name="Lind A.E."/>
            <person name="van Eijk R."/>
            <person name="Schleper C."/>
            <person name="Guy L."/>
            <person name="Ettema T.J."/>
        </authorList>
    </citation>
    <scope>NUCLEOTIDE SEQUENCE</scope>
</reference>
<accession>A0A0F9RG30</accession>
<dbReference type="InterPro" id="IPR013211">
    <property type="entry name" value="LVIVD"/>
</dbReference>
<name>A0A0F9RG30_9ZZZZ</name>
<gene>
    <name evidence="1" type="ORF">LCGC14_0978110</name>
</gene>
<dbReference type="AlphaFoldDB" id="A0A0F9RG30"/>
<proteinExistence type="predicted"/>
<sequence length="348" mass="37519">MGTYFKSRLDVDTAYGDGAPRVMRWRAPYLICAEYGSLTIYDMSDPSSIVGKDSELMINDTIITAMIVDPDDEDRVYLCNQFNDNVYSFDISDPTAIVKDDQLAFADALTPILMAKNGNYVYVAGGGFSVHIINVSDPTSLSEEALFTDATNIRAAGILVDPTGTYLFVTGNGMFSVFTFSGASLVFNNKTAVTYGGLDYQRMAQSADGYVYVQDYANDRIQIIDATDPTNVSLAGTLTDATYLDGVTGLQVVGDLLYAFNNISGVTDRFMSVWDITNRSSPTRLESLDLTADAPWATGRIQAFVVTDPVANLYIGRFSSTGVASYGAAEPGRAKGNVAHPLVGAAFI</sequence>
<protein>
    <submittedName>
        <fullName evidence="1">Uncharacterized protein</fullName>
    </submittedName>
</protein>
<evidence type="ECO:0000313" key="1">
    <source>
        <dbReference type="EMBL" id="KKN16218.1"/>
    </source>
</evidence>
<dbReference type="EMBL" id="LAZR01003636">
    <property type="protein sequence ID" value="KKN16218.1"/>
    <property type="molecule type" value="Genomic_DNA"/>
</dbReference>
<dbReference type="Pfam" id="PF08309">
    <property type="entry name" value="LVIVD"/>
    <property type="match status" value="3"/>
</dbReference>
<dbReference type="SUPFAM" id="SSF75011">
    <property type="entry name" value="3-carboxy-cis,cis-mucoante lactonizing enzyme"/>
    <property type="match status" value="1"/>
</dbReference>
<organism evidence="1">
    <name type="scientific">marine sediment metagenome</name>
    <dbReference type="NCBI Taxonomy" id="412755"/>
    <lineage>
        <taxon>unclassified sequences</taxon>
        <taxon>metagenomes</taxon>
        <taxon>ecological metagenomes</taxon>
    </lineage>
</organism>
<dbReference type="Gene3D" id="2.130.10.10">
    <property type="entry name" value="YVTN repeat-like/Quinoprotein amine dehydrogenase"/>
    <property type="match status" value="1"/>
</dbReference>